<protein>
    <submittedName>
        <fullName evidence="2">Class I SAM-dependent methyltransferase</fullName>
    </submittedName>
</protein>
<dbReference type="CDD" id="cd02440">
    <property type="entry name" value="AdoMet_MTases"/>
    <property type="match status" value="1"/>
</dbReference>
<keyword evidence="2" id="KW-0808">Transferase</keyword>
<accession>A0A9X5H5Q3</accession>
<comment type="caution">
    <text evidence="2">The sequence shown here is derived from an EMBL/GenBank/DDBJ whole genome shotgun (WGS) entry which is preliminary data.</text>
</comment>
<dbReference type="RefSeq" id="WP_004071972.1">
    <property type="nucleotide sequence ID" value="NZ_VIRB01000055.1"/>
</dbReference>
<name>A0A9X5H5Q3_9FIRM</name>
<keyword evidence="2" id="KW-0489">Methyltransferase</keyword>
<evidence type="ECO:0000259" key="1">
    <source>
        <dbReference type="Pfam" id="PF08241"/>
    </source>
</evidence>
<dbReference type="Gene3D" id="3.40.50.150">
    <property type="entry name" value="Vaccinia Virus protein VP39"/>
    <property type="match status" value="1"/>
</dbReference>
<dbReference type="Pfam" id="PF08241">
    <property type="entry name" value="Methyltransf_11"/>
    <property type="match status" value="1"/>
</dbReference>
<proteinExistence type="predicted"/>
<dbReference type="GO" id="GO:0032259">
    <property type="term" value="P:methylation"/>
    <property type="evidence" value="ECO:0007669"/>
    <property type="project" value="UniProtKB-KW"/>
</dbReference>
<sequence length="272" mass="32186">MESKEIIARLERQNYLMEKRYEILKSMICDIYDEVIPQKKVCPICKSEIRCYIPYGTPKLRYHAQCPVCLGAERERLLARYLELHWENLTAHKISQGEPVKLLHFAPEGAFYQHFKDNKNIDYYPVDFNPDFPYHIVKAVDITDIPYPNDYFDLIICFHVLQNVTDEKKALKEVKRVLGPNGSAIFCDNINQELEVTLEDEKYDTSELREQYYGNGQYVRGYGRDYIERLGSVWGRDSIVKYSVDELDAEEVKKYYLRRGEEICIYKKQIES</sequence>
<dbReference type="AlphaFoldDB" id="A0A9X5H5Q3"/>
<dbReference type="InterPro" id="IPR013216">
    <property type="entry name" value="Methyltransf_11"/>
</dbReference>
<reference evidence="2 3" key="1">
    <citation type="submission" date="2019-07" db="EMBL/GenBank/DDBJ databases">
        <title>Draft genome sequences of 15 bacterial species constituting the stable defined intestinal microbiota of the GM15 gnotobiotic mouse model.</title>
        <authorList>
            <person name="Elie C."/>
            <person name="Mathieu A."/>
            <person name="Saliou A."/>
            <person name="Darnaud M."/>
            <person name="Leulier F."/>
            <person name="Tamellini A."/>
        </authorList>
    </citation>
    <scope>NUCLEOTIDE SEQUENCE [LARGE SCALE GENOMIC DNA]</scope>
    <source>
        <strain evidence="3">ASF 502</strain>
    </source>
</reference>
<dbReference type="EMBL" id="VIRB01000055">
    <property type="protein sequence ID" value="NDO68694.1"/>
    <property type="molecule type" value="Genomic_DNA"/>
</dbReference>
<gene>
    <name evidence="2" type="ORF">FMM80_08375</name>
</gene>
<dbReference type="InterPro" id="IPR029063">
    <property type="entry name" value="SAM-dependent_MTases_sf"/>
</dbReference>
<dbReference type="SUPFAM" id="SSF53335">
    <property type="entry name" value="S-adenosyl-L-methionine-dependent methyltransferases"/>
    <property type="match status" value="1"/>
</dbReference>
<dbReference type="OrthoDB" id="9808140at2"/>
<evidence type="ECO:0000313" key="3">
    <source>
        <dbReference type="Proteomes" id="UP000474104"/>
    </source>
</evidence>
<feature type="domain" description="Methyltransferase type 11" evidence="1">
    <location>
        <begin position="138"/>
        <end position="186"/>
    </location>
</feature>
<organism evidence="2 3">
    <name type="scientific">Schaedlerella arabinosiphila</name>
    <dbReference type="NCBI Taxonomy" id="2044587"/>
    <lineage>
        <taxon>Bacteria</taxon>
        <taxon>Bacillati</taxon>
        <taxon>Bacillota</taxon>
        <taxon>Clostridia</taxon>
        <taxon>Lachnospirales</taxon>
        <taxon>Lachnospiraceae</taxon>
        <taxon>Schaedlerella</taxon>
    </lineage>
</organism>
<evidence type="ECO:0000313" key="2">
    <source>
        <dbReference type="EMBL" id="NDO68694.1"/>
    </source>
</evidence>
<dbReference type="Proteomes" id="UP000474104">
    <property type="component" value="Unassembled WGS sequence"/>
</dbReference>
<dbReference type="GO" id="GO:0008757">
    <property type="term" value="F:S-adenosylmethionine-dependent methyltransferase activity"/>
    <property type="evidence" value="ECO:0007669"/>
    <property type="project" value="InterPro"/>
</dbReference>